<feature type="transmembrane region" description="Helical" evidence="6">
    <location>
        <begin position="95"/>
        <end position="113"/>
    </location>
</feature>
<dbReference type="GO" id="GO:0006814">
    <property type="term" value="P:sodium ion transport"/>
    <property type="evidence" value="ECO:0007669"/>
    <property type="project" value="InterPro"/>
</dbReference>
<comment type="caution">
    <text evidence="8">The sequence shown here is derived from an EMBL/GenBank/DDBJ whole genome shotgun (WGS) entry which is preliminary data.</text>
</comment>
<feature type="transmembrane region" description="Helical" evidence="6">
    <location>
        <begin position="399"/>
        <end position="417"/>
    </location>
</feature>
<dbReference type="NCBIfam" id="TIGR00792">
    <property type="entry name" value="gph"/>
    <property type="match status" value="1"/>
</dbReference>
<dbReference type="GO" id="GO:0008643">
    <property type="term" value="P:carbohydrate transport"/>
    <property type="evidence" value="ECO:0007669"/>
    <property type="project" value="InterPro"/>
</dbReference>
<dbReference type="AlphaFoldDB" id="A0A9D1JQK4"/>
<evidence type="ECO:0000313" key="9">
    <source>
        <dbReference type="Proteomes" id="UP000823927"/>
    </source>
</evidence>
<organism evidence="8 9">
    <name type="scientific">Candidatus Scybalocola faecigallinarum</name>
    <dbReference type="NCBI Taxonomy" id="2840941"/>
    <lineage>
        <taxon>Bacteria</taxon>
        <taxon>Bacillati</taxon>
        <taxon>Bacillota</taxon>
        <taxon>Clostridia</taxon>
        <taxon>Lachnospirales</taxon>
        <taxon>Lachnospiraceae</taxon>
        <taxon>Lachnospiraceae incertae sedis</taxon>
        <taxon>Candidatus Scybalocola (ex Gilroy et al. 2021)</taxon>
    </lineage>
</organism>
<accession>A0A9D1JQK4</accession>
<dbReference type="Proteomes" id="UP000823927">
    <property type="component" value="Unassembled WGS sequence"/>
</dbReference>
<reference evidence="8" key="1">
    <citation type="submission" date="2020-10" db="EMBL/GenBank/DDBJ databases">
        <authorList>
            <person name="Gilroy R."/>
        </authorList>
    </citation>
    <scope>NUCLEOTIDE SEQUENCE</scope>
    <source>
        <strain evidence="8">CHK178-757</strain>
    </source>
</reference>
<dbReference type="PANTHER" id="PTHR11328">
    <property type="entry name" value="MAJOR FACILITATOR SUPERFAMILY DOMAIN-CONTAINING PROTEIN"/>
    <property type="match status" value="1"/>
</dbReference>
<keyword evidence="5 6" id="KW-0472">Membrane</keyword>
<feature type="transmembrane region" description="Helical" evidence="6">
    <location>
        <begin position="21"/>
        <end position="45"/>
    </location>
</feature>
<feature type="transmembrane region" description="Helical" evidence="6">
    <location>
        <begin position="257"/>
        <end position="275"/>
    </location>
</feature>
<comment type="subcellular location">
    <subcellularLocation>
        <location evidence="1">Cell membrane</location>
        <topology evidence="1">Multi-pass membrane protein</topology>
    </subcellularLocation>
</comment>
<feature type="domain" description="Major facilitator superfamily (MFS) profile" evidence="7">
    <location>
        <begin position="257"/>
        <end position="474"/>
    </location>
</feature>
<feature type="transmembrane region" description="Helical" evidence="6">
    <location>
        <begin position="437"/>
        <end position="459"/>
    </location>
</feature>
<reference evidence="8" key="2">
    <citation type="journal article" date="2021" name="PeerJ">
        <title>Extensive microbial diversity within the chicken gut microbiome revealed by metagenomics and culture.</title>
        <authorList>
            <person name="Gilroy R."/>
            <person name="Ravi A."/>
            <person name="Getino M."/>
            <person name="Pursley I."/>
            <person name="Horton D.L."/>
            <person name="Alikhan N.F."/>
            <person name="Baker D."/>
            <person name="Gharbi K."/>
            <person name="Hall N."/>
            <person name="Watson M."/>
            <person name="Adriaenssens E.M."/>
            <person name="Foster-Nyarko E."/>
            <person name="Jarju S."/>
            <person name="Secka A."/>
            <person name="Antonio M."/>
            <person name="Oren A."/>
            <person name="Chaudhuri R.R."/>
            <person name="La Ragione R."/>
            <person name="Hildebrand F."/>
            <person name="Pallen M.J."/>
        </authorList>
    </citation>
    <scope>NUCLEOTIDE SEQUENCE</scope>
    <source>
        <strain evidence="8">CHK178-757</strain>
    </source>
</reference>
<evidence type="ECO:0000313" key="8">
    <source>
        <dbReference type="EMBL" id="HIS46395.1"/>
    </source>
</evidence>
<feature type="transmembrane region" description="Helical" evidence="6">
    <location>
        <begin position="357"/>
        <end position="379"/>
    </location>
</feature>
<evidence type="ECO:0000256" key="6">
    <source>
        <dbReference type="SAM" id="Phobius"/>
    </source>
</evidence>
<evidence type="ECO:0000259" key="7">
    <source>
        <dbReference type="PROSITE" id="PS50850"/>
    </source>
</evidence>
<dbReference type="CDD" id="cd17332">
    <property type="entry name" value="MFS_MelB_like"/>
    <property type="match status" value="1"/>
</dbReference>
<dbReference type="Pfam" id="PF13347">
    <property type="entry name" value="MFS_2"/>
    <property type="match status" value="1"/>
</dbReference>
<dbReference type="GO" id="GO:0005886">
    <property type="term" value="C:plasma membrane"/>
    <property type="evidence" value="ECO:0007669"/>
    <property type="project" value="UniProtKB-SubCell"/>
</dbReference>
<keyword evidence="2" id="KW-0813">Transport</keyword>
<dbReference type="PROSITE" id="PS50850">
    <property type="entry name" value="MFS"/>
    <property type="match status" value="1"/>
</dbReference>
<evidence type="ECO:0000256" key="2">
    <source>
        <dbReference type="ARBA" id="ARBA00022448"/>
    </source>
</evidence>
<feature type="transmembrane region" description="Helical" evidence="6">
    <location>
        <begin position="51"/>
        <end position="74"/>
    </location>
</feature>
<dbReference type="PANTHER" id="PTHR11328:SF24">
    <property type="entry name" value="MAJOR FACILITATOR SUPERFAMILY (MFS) PROFILE DOMAIN-CONTAINING PROTEIN"/>
    <property type="match status" value="1"/>
</dbReference>
<dbReference type="Gene3D" id="1.20.1250.20">
    <property type="entry name" value="MFS general substrate transporter like domains"/>
    <property type="match status" value="2"/>
</dbReference>
<keyword evidence="3 6" id="KW-0812">Transmembrane</keyword>
<dbReference type="InterPro" id="IPR020846">
    <property type="entry name" value="MFS_dom"/>
</dbReference>
<gene>
    <name evidence="8" type="ORF">IAB46_02365</name>
</gene>
<feature type="transmembrane region" description="Helical" evidence="6">
    <location>
        <begin position="196"/>
        <end position="218"/>
    </location>
</feature>
<keyword evidence="4 6" id="KW-1133">Transmembrane helix</keyword>
<evidence type="ECO:0000256" key="3">
    <source>
        <dbReference type="ARBA" id="ARBA00022692"/>
    </source>
</evidence>
<feature type="transmembrane region" description="Helical" evidence="6">
    <location>
        <begin position="326"/>
        <end position="351"/>
    </location>
</feature>
<evidence type="ECO:0000256" key="1">
    <source>
        <dbReference type="ARBA" id="ARBA00004651"/>
    </source>
</evidence>
<dbReference type="InterPro" id="IPR039672">
    <property type="entry name" value="MFS_2"/>
</dbReference>
<dbReference type="SUPFAM" id="SSF103473">
    <property type="entry name" value="MFS general substrate transporter"/>
    <property type="match status" value="1"/>
</dbReference>
<feature type="transmembrane region" description="Helical" evidence="6">
    <location>
        <begin position="164"/>
        <end position="184"/>
    </location>
</feature>
<dbReference type="GO" id="GO:0015293">
    <property type="term" value="F:symporter activity"/>
    <property type="evidence" value="ECO:0007669"/>
    <property type="project" value="InterPro"/>
</dbReference>
<protein>
    <submittedName>
        <fullName evidence="8">MFS transporter</fullName>
    </submittedName>
</protein>
<feature type="transmembrane region" description="Helical" evidence="6">
    <location>
        <begin position="295"/>
        <end position="314"/>
    </location>
</feature>
<dbReference type="EMBL" id="DVIT01000011">
    <property type="protein sequence ID" value="HIS46395.1"/>
    <property type="molecule type" value="Genomic_DNA"/>
</dbReference>
<feature type="transmembrane region" description="Helical" evidence="6">
    <location>
        <begin position="119"/>
        <end position="143"/>
    </location>
</feature>
<dbReference type="InterPro" id="IPR036259">
    <property type="entry name" value="MFS_trans_sf"/>
</dbReference>
<name>A0A9D1JQK4_9FIRM</name>
<sequence length="474" mass="52602">MRTFATKYNDPQAMLGWNERIGYGAGQLGMNAINAVLGSFLIIYFTNAALLDAGIIATIIAVSKVFDGISDLIMGNIVDRTKSRFGKARVWMMRMCIPFAVTTVLLFTVPSNWPDMAKYVYVFIFYNLVNAVCYTAMLVPYYSMISLMTKNAYERGMLGNIQQIFQTLANVIINSVFIAMLTMFTDNTENIYTQRAFTITMIIISFAMVILSLICFFFTKERVKDEASSAENGGTQASKSSATNPVKAFKALITNRYWVVMFFAMFVIFFVIIMYSVGNVYYSQYVYNDMSRYPWMSNAISIAQFAIMFVTPFFMKKFGKANIYKLGIALMTLGFLGFGLFAHSLPTIILFNALKGIGLGMSGGMAMGMVADTITYSRLKSGIDPVGMGNAAMSASQKLGLGLGTAVLGWVMDAAGFDPLLDAQGIAQPESVVTAIRFLYNWLPVIMCAIVLVALLVLYDIEKKLPQMEQEQKN</sequence>
<proteinExistence type="predicted"/>
<evidence type="ECO:0000256" key="4">
    <source>
        <dbReference type="ARBA" id="ARBA00022989"/>
    </source>
</evidence>
<dbReference type="InterPro" id="IPR001927">
    <property type="entry name" value="Na/Gal_symport"/>
</dbReference>
<evidence type="ECO:0000256" key="5">
    <source>
        <dbReference type="ARBA" id="ARBA00023136"/>
    </source>
</evidence>